<evidence type="ECO:0000256" key="1">
    <source>
        <dbReference type="ARBA" id="ARBA00013169"/>
    </source>
</evidence>
<evidence type="ECO:0000256" key="7">
    <source>
        <dbReference type="ARBA" id="ARBA00029936"/>
    </source>
</evidence>
<dbReference type="AlphaFoldDB" id="A0A7X9FPY3"/>
<dbReference type="InterPro" id="IPR014729">
    <property type="entry name" value="Rossmann-like_a/b/a_fold"/>
</dbReference>
<evidence type="ECO:0000256" key="5">
    <source>
        <dbReference type="ARBA" id="ARBA00022917"/>
    </source>
</evidence>
<dbReference type="InterPro" id="IPR002303">
    <property type="entry name" value="Valyl-tRNA_ligase"/>
</dbReference>
<feature type="domain" description="Aminoacyl-tRNA synthetase class Ia" evidence="10">
    <location>
        <begin position="14"/>
        <end position="463"/>
    </location>
</feature>
<keyword evidence="3 8" id="KW-0547">Nucleotide-binding</keyword>
<evidence type="ECO:0000256" key="6">
    <source>
        <dbReference type="ARBA" id="ARBA00023146"/>
    </source>
</evidence>
<dbReference type="InterPro" id="IPR002300">
    <property type="entry name" value="aa-tRNA-synth_Ia"/>
</dbReference>
<keyword evidence="2 8" id="KW-0436">Ligase</keyword>
<dbReference type="GO" id="GO:0005524">
    <property type="term" value="F:ATP binding"/>
    <property type="evidence" value="ECO:0007669"/>
    <property type="project" value="UniProtKB-KW"/>
</dbReference>
<keyword evidence="9" id="KW-0175">Coiled coil</keyword>
<dbReference type="Gene3D" id="3.90.740.10">
    <property type="entry name" value="Valyl/Leucyl/Isoleucyl-tRNA synthetase, editing domain"/>
    <property type="match status" value="1"/>
</dbReference>
<dbReference type="GO" id="GO:0002161">
    <property type="term" value="F:aminoacyl-tRNA deacylase activity"/>
    <property type="evidence" value="ECO:0007669"/>
    <property type="project" value="InterPro"/>
</dbReference>
<dbReference type="SUPFAM" id="SSF52374">
    <property type="entry name" value="Nucleotidylyl transferase"/>
    <property type="match status" value="1"/>
</dbReference>
<sequence length="483" mass="55677">MAGVYRHREVESKWAQLWEEKGTYKWDPSRPKEETFIIDTPPPTVSGSLHVGHVFSYTQTDVIARYQRMKGMNVFYPIGWDDNGLPTERRVQNYYSIRCDPSLPYDPEWKPIKTDDKKSAVKLVSRKNFIEACATLTEEDEKAFEALWRRLSLSFDWSQQYATISKHAIRASQYSFLDLVKKGELYNIEAPTLWDTDFQTAIAQAELEDRDVHGAFYNLRFDVEEGGHFTIATTRPELLAACIAVVAHPDDERYQAFFGKTALTPLFSAPVPICASEHAEPDKGSGIMMVCTFGDMAYVAWWKQSKLPIRQIIDRNGKIIPIRFGEAPFESRNPSKANRAFAQLINLKIQQAQKKIVELLAEEASAADEKSKALQGEPKPLTHAVKFFEKGERPLEIVTSRQWFIRILDHKKEFLEQGRKVKWHPSHMLSRYENWVEGLNQDWCISRQRFFGVAIPVWYPISESGAVQYEKPIYPEESELPVD</sequence>
<dbReference type="EMBL" id="JAAZON010000120">
    <property type="protein sequence ID" value="NMC62136.1"/>
    <property type="molecule type" value="Genomic_DNA"/>
</dbReference>
<feature type="non-terminal residue" evidence="11">
    <location>
        <position position="483"/>
    </location>
</feature>
<dbReference type="InterPro" id="IPR001412">
    <property type="entry name" value="aa-tRNA-synth_I_CS"/>
</dbReference>
<dbReference type="SUPFAM" id="SSF50677">
    <property type="entry name" value="ValRS/IleRS/LeuRS editing domain"/>
    <property type="match status" value="1"/>
</dbReference>
<protein>
    <recommendedName>
        <fullName evidence="1">valine--tRNA ligase</fullName>
        <ecNumber evidence="1">6.1.1.9</ecNumber>
    </recommendedName>
    <alternativeName>
        <fullName evidence="7">Valyl-tRNA synthetase</fullName>
    </alternativeName>
</protein>
<dbReference type="InterPro" id="IPR009008">
    <property type="entry name" value="Val/Leu/Ile-tRNA-synth_edit"/>
</dbReference>
<dbReference type="GO" id="GO:0004832">
    <property type="term" value="F:valine-tRNA ligase activity"/>
    <property type="evidence" value="ECO:0007669"/>
    <property type="project" value="UniProtKB-EC"/>
</dbReference>
<proteinExistence type="inferred from homology"/>
<dbReference type="PANTHER" id="PTHR11946:SF93">
    <property type="entry name" value="VALINE--TRNA LIGASE, CHLOROPLASTIC_MITOCHONDRIAL 2"/>
    <property type="match status" value="1"/>
</dbReference>
<name>A0A7X9FPY3_9DELT</name>
<dbReference type="Pfam" id="PF00133">
    <property type="entry name" value="tRNA-synt_1"/>
    <property type="match status" value="1"/>
</dbReference>
<evidence type="ECO:0000313" key="12">
    <source>
        <dbReference type="Proteomes" id="UP000524246"/>
    </source>
</evidence>
<dbReference type="PANTHER" id="PTHR11946">
    <property type="entry name" value="VALYL-TRNA SYNTHETASES"/>
    <property type="match status" value="1"/>
</dbReference>
<dbReference type="GO" id="GO:0005829">
    <property type="term" value="C:cytosol"/>
    <property type="evidence" value="ECO:0007669"/>
    <property type="project" value="TreeGrafter"/>
</dbReference>
<dbReference type="EC" id="6.1.1.9" evidence="1"/>
<keyword evidence="4 8" id="KW-0067">ATP-binding</keyword>
<dbReference type="PRINTS" id="PR00986">
    <property type="entry name" value="TRNASYNTHVAL"/>
</dbReference>
<reference evidence="11 12" key="1">
    <citation type="journal article" date="2020" name="Biotechnol. Biofuels">
        <title>New insights from the biogas microbiome by comprehensive genome-resolved metagenomics of nearly 1600 species originating from multiple anaerobic digesters.</title>
        <authorList>
            <person name="Campanaro S."/>
            <person name="Treu L."/>
            <person name="Rodriguez-R L.M."/>
            <person name="Kovalovszki A."/>
            <person name="Ziels R.M."/>
            <person name="Maus I."/>
            <person name="Zhu X."/>
            <person name="Kougias P.G."/>
            <person name="Basile A."/>
            <person name="Luo G."/>
            <person name="Schluter A."/>
            <person name="Konstantinidis K.T."/>
            <person name="Angelidaki I."/>
        </authorList>
    </citation>
    <scope>NUCLEOTIDE SEQUENCE [LARGE SCALE GENOMIC DNA]</scope>
    <source>
        <strain evidence="11">AS27yjCOA_65</strain>
    </source>
</reference>
<evidence type="ECO:0000256" key="8">
    <source>
        <dbReference type="RuleBase" id="RU363035"/>
    </source>
</evidence>
<evidence type="ECO:0000313" key="11">
    <source>
        <dbReference type="EMBL" id="NMC62136.1"/>
    </source>
</evidence>
<dbReference type="Proteomes" id="UP000524246">
    <property type="component" value="Unassembled WGS sequence"/>
</dbReference>
<evidence type="ECO:0000256" key="9">
    <source>
        <dbReference type="SAM" id="Coils"/>
    </source>
</evidence>
<keyword evidence="5 8" id="KW-0648">Protein biosynthesis</keyword>
<dbReference type="Gene3D" id="3.40.50.620">
    <property type="entry name" value="HUPs"/>
    <property type="match status" value="2"/>
</dbReference>
<feature type="coiled-coil region" evidence="9">
    <location>
        <begin position="342"/>
        <end position="377"/>
    </location>
</feature>
<evidence type="ECO:0000256" key="4">
    <source>
        <dbReference type="ARBA" id="ARBA00022840"/>
    </source>
</evidence>
<keyword evidence="6 8" id="KW-0030">Aminoacyl-tRNA synthetase</keyword>
<evidence type="ECO:0000259" key="10">
    <source>
        <dbReference type="Pfam" id="PF00133"/>
    </source>
</evidence>
<organism evidence="11 12">
    <name type="scientific">SAR324 cluster bacterium</name>
    <dbReference type="NCBI Taxonomy" id="2024889"/>
    <lineage>
        <taxon>Bacteria</taxon>
        <taxon>Deltaproteobacteria</taxon>
        <taxon>SAR324 cluster</taxon>
    </lineage>
</organism>
<evidence type="ECO:0000256" key="3">
    <source>
        <dbReference type="ARBA" id="ARBA00022741"/>
    </source>
</evidence>
<comment type="caution">
    <text evidence="11">The sequence shown here is derived from an EMBL/GenBank/DDBJ whole genome shotgun (WGS) entry which is preliminary data.</text>
</comment>
<comment type="similarity">
    <text evidence="8">Belongs to the class-I aminoacyl-tRNA synthetase family.</text>
</comment>
<gene>
    <name evidence="11" type="ORF">GYA55_03115</name>
</gene>
<accession>A0A7X9FPY3</accession>
<evidence type="ECO:0000256" key="2">
    <source>
        <dbReference type="ARBA" id="ARBA00022598"/>
    </source>
</evidence>
<dbReference type="PROSITE" id="PS00178">
    <property type="entry name" value="AA_TRNA_LIGASE_I"/>
    <property type="match status" value="1"/>
</dbReference>
<dbReference type="GO" id="GO:0006438">
    <property type="term" value="P:valyl-tRNA aminoacylation"/>
    <property type="evidence" value="ECO:0007669"/>
    <property type="project" value="InterPro"/>
</dbReference>